<evidence type="ECO:0000256" key="10">
    <source>
        <dbReference type="SAM" id="MobiDB-lite"/>
    </source>
</evidence>
<evidence type="ECO:0000313" key="14">
    <source>
        <dbReference type="Proteomes" id="UP000007801"/>
    </source>
</evidence>
<dbReference type="SMR" id="A0A0P8YEA4"/>
<feature type="region of interest" description="Disordered" evidence="10">
    <location>
        <begin position="411"/>
        <end position="430"/>
    </location>
</feature>
<dbReference type="GO" id="GO:0007526">
    <property type="term" value="P:larval somatic muscle development"/>
    <property type="evidence" value="ECO:0007669"/>
    <property type="project" value="UniProtKB-ARBA"/>
</dbReference>
<evidence type="ECO:0000256" key="2">
    <source>
        <dbReference type="ARBA" id="ARBA00022473"/>
    </source>
</evidence>
<feature type="region of interest" description="Disordered" evidence="10">
    <location>
        <begin position="570"/>
        <end position="589"/>
    </location>
</feature>
<dbReference type="OrthoDB" id="407106at2759"/>
<dbReference type="GO" id="GO:0035167">
    <property type="term" value="P:larval lymph gland hemopoiesis"/>
    <property type="evidence" value="ECO:0007669"/>
    <property type="project" value="UniProtKB-ARBA"/>
</dbReference>
<evidence type="ECO:0000256" key="3">
    <source>
        <dbReference type="ARBA" id="ARBA00022782"/>
    </source>
</evidence>
<gene>
    <name evidence="13" type="primary">Dana\GF11096</name>
    <name evidence="13" type="synonym">dana_GLEANR_11168</name>
    <name evidence="13" type="ORF">GF11096</name>
</gene>
<dbReference type="GO" id="GO:0048813">
    <property type="term" value="P:dendrite morphogenesis"/>
    <property type="evidence" value="ECO:0007669"/>
    <property type="project" value="UniProtKB-ARBA"/>
</dbReference>
<evidence type="ECO:0000313" key="13">
    <source>
        <dbReference type="EMBL" id="KPU77254.1"/>
    </source>
</evidence>
<dbReference type="Gene3D" id="3.30.160.60">
    <property type="entry name" value="Classic Zinc Finger"/>
    <property type="match status" value="1"/>
</dbReference>
<keyword evidence="9" id="KW-0862">Zinc</keyword>
<comment type="subcellular location">
    <subcellularLocation>
        <location evidence="1">Nucleus</location>
    </subcellularLocation>
</comment>
<feature type="compositionally biased region" description="Low complexity" evidence="10">
    <location>
        <begin position="262"/>
        <end position="293"/>
    </location>
</feature>
<keyword evidence="9" id="KW-0479">Metal-binding</keyword>
<dbReference type="SMART" id="SM00225">
    <property type="entry name" value="BTB"/>
    <property type="match status" value="1"/>
</dbReference>
<dbReference type="Gene3D" id="3.30.710.10">
    <property type="entry name" value="Potassium Channel Kv1.1, Chain A"/>
    <property type="match status" value="1"/>
</dbReference>
<feature type="compositionally biased region" description="Basic residues" evidence="10">
    <location>
        <begin position="570"/>
        <end position="581"/>
    </location>
</feature>
<feature type="domain" description="C2H2-type" evidence="12">
    <location>
        <begin position="730"/>
        <end position="755"/>
    </location>
</feature>
<dbReference type="GO" id="GO:0008270">
    <property type="term" value="F:zinc ion binding"/>
    <property type="evidence" value="ECO:0007669"/>
    <property type="project" value="UniProtKB-KW"/>
</dbReference>
<feature type="region of interest" description="Disordered" evidence="10">
    <location>
        <begin position="227"/>
        <end position="333"/>
    </location>
</feature>
<dbReference type="AlphaFoldDB" id="A0A0P8YEA4"/>
<accession>A0A0P8YEA4</accession>
<sequence>MDDDQQFCLRWNNHQSTLISVFDTLLENETLVDCTLAAEGKFLKAHKVVLSACSPYFATLLQEQYDKHPIFILKDVKYQELRAMMDYMYRGEVNISQDQLAALLKAAESLQIKGLSDNRTGGGSSAPKPEQQQHHRGKLGGAYTLEQTKRARLGTASGMDVSGDVSGSREGSSSPSRRRRKVRRRSMENDVHDNSNSSVLQAASNQSLLQQTGAGLAVSALVSTQLASGPSAGSSSQTSSTQQQQPLTSTNVTKKTESAKLTSSTAAAAPATGSATASAGTAGQQQQGQGQAQNPSDAINTDNVQAQSQGGAQGVQGDDEDMDSSSGAVSGGSVPATGGAAAIHTGVVVKQLASVVDKSSNHKQKIKDNSVSSVGSEMVIEPKAEYDDDAHDENVEDLTLDEEDMTMEELDQTAGTSQGGEGSSQTYATWQHDRSQDELGLMAQDAQQRDPQDFGRLSPARGYQLLGIKTSPYTSPIGTPGPGVIKLEPGTGGLEDHNEHELRMDSGRATPTHGPWKVPKTQPRHGNGDNDDDDSNDEEPCDLRMDLTKALLAAAAHESGAVALALGHHTHHLSQPQHHHQQQPSQHSLSRARPHLIFTGGAATGQDPSSSAAAVIVAAAAAGLAANNTSASVAGAAGGSGSITGGGASGGASTSAAAAAAAAMAAAVPAGWSGSGGGVSSGGVGGNTSSGGGGGGGGGAYACDRCGNTYARPHSLNRHVRFECGVEPKFECPICHKKSKHKHNLVLHMRTHQHR</sequence>
<evidence type="ECO:0000259" key="12">
    <source>
        <dbReference type="PROSITE" id="PS50157"/>
    </source>
</evidence>
<dbReference type="InterPro" id="IPR000210">
    <property type="entry name" value="BTB/POZ_dom"/>
</dbReference>
<evidence type="ECO:0000256" key="7">
    <source>
        <dbReference type="ARBA" id="ARBA00023242"/>
    </source>
</evidence>
<feature type="region of interest" description="Disordered" evidence="10">
    <location>
        <begin position="505"/>
        <end position="541"/>
    </location>
</feature>
<dbReference type="SUPFAM" id="SSF54695">
    <property type="entry name" value="POZ domain"/>
    <property type="match status" value="1"/>
</dbReference>
<protein>
    <submittedName>
        <fullName evidence="13">Uncharacterized protein, isoform Q</fullName>
    </submittedName>
</protein>
<dbReference type="Proteomes" id="UP000007801">
    <property type="component" value="Unassembled WGS sequence"/>
</dbReference>
<keyword evidence="2" id="KW-0217">Developmental protein</keyword>
<dbReference type="FunFam" id="3.30.710.10:FF:000091">
    <property type="entry name" value="Lola, isoform F"/>
    <property type="match status" value="1"/>
</dbReference>
<dbReference type="Pfam" id="PF00651">
    <property type="entry name" value="BTB"/>
    <property type="match status" value="1"/>
</dbReference>
<reference evidence="13 14" key="1">
    <citation type="journal article" date="2007" name="Nature">
        <title>Evolution of genes and genomes on the Drosophila phylogeny.</title>
        <authorList>
            <consortium name="Drosophila 12 Genomes Consortium"/>
            <person name="Clark A.G."/>
            <person name="Eisen M.B."/>
            <person name="Smith D.R."/>
            <person name="Bergman C.M."/>
            <person name="Oliver B."/>
            <person name="Markow T.A."/>
            <person name="Kaufman T.C."/>
            <person name="Kellis M."/>
            <person name="Gelbart W."/>
            <person name="Iyer V.N."/>
            <person name="Pollard D.A."/>
            <person name="Sackton T.B."/>
            <person name="Larracuente A.M."/>
            <person name="Singh N.D."/>
            <person name="Abad J.P."/>
            <person name="Abt D.N."/>
            <person name="Adryan B."/>
            <person name="Aguade M."/>
            <person name="Akashi H."/>
            <person name="Anderson W.W."/>
            <person name="Aquadro C.F."/>
            <person name="Ardell D.H."/>
            <person name="Arguello R."/>
            <person name="Artieri C.G."/>
            <person name="Barbash D.A."/>
            <person name="Barker D."/>
            <person name="Barsanti P."/>
            <person name="Batterham P."/>
            <person name="Batzoglou S."/>
            <person name="Begun D."/>
            <person name="Bhutkar A."/>
            <person name="Blanco E."/>
            <person name="Bosak S.A."/>
            <person name="Bradley R.K."/>
            <person name="Brand A.D."/>
            <person name="Brent M.R."/>
            <person name="Brooks A.N."/>
            <person name="Brown R.H."/>
            <person name="Butlin R.K."/>
            <person name="Caggese C."/>
            <person name="Calvi B.R."/>
            <person name="Bernardo de Carvalho A."/>
            <person name="Caspi A."/>
            <person name="Castrezana S."/>
            <person name="Celniker S.E."/>
            <person name="Chang J.L."/>
            <person name="Chapple C."/>
            <person name="Chatterji S."/>
            <person name="Chinwalla A."/>
            <person name="Civetta A."/>
            <person name="Clifton S.W."/>
            <person name="Comeron J.M."/>
            <person name="Costello J.C."/>
            <person name="Coyne J.A."/>
            <person name="Daub J."/>
            <person name="David R.G."/>
            <person name="Delcher A.L."/>
            <person name="Delehaunty K."/>
            <person name="Do C.B."/>
            <person name="Ebling H."/>
            <person name="Edwards K."/>
            <person name="Eickbush T."/>
            <person name="Evans J.D."/>
            <person name="Filipski A."/>
            <person name="Findeiss S."/>
            <person name="Freyhult E."/>
            <person name="Fulton L."/>
            <person name="Fulton R."/>
            <person name="Garcia A.C."/>
            <person name="Gardiner A."/>
            <person name="Garfield D.A."/>
            <person name="Garvin B.E."/>
            <person name="Gibson G."/>
            <person name="Gilbert D."/>
            <person name="Gnerre S."/>
            <person name="Godfrey J."/>
            <person name="Good R."/>
            <person name="Gotea V."/>
            <person name="Gravely B."/>
            <person name="Greenberg A.J."/>
            <person name="Griffiths-Jones S."/>
            <person name="Gross S."/>
            <person name="Guigo R."/>
            <person name="Gustafson E.A."/>
            <person name="Haerty W."/>
            <person name="Hahn M.W."/>
            <person name="Halligan D.L."/>
            <person name="Halpern A.L."/>
            <person name="Halter G.M."/>
            <person name="Han M.V."/>
            <person name="Heger A."/>
            <person name="Hillier L."/>
            <person name="Hinrichs A.S."/>
            <person name="Holmes I."/>
            <person name="Hoskins R.A."/>
            <person name="Hubisz M.J."/>
            <person name="Hultmark D."/>
            <person name="Huntley M.A."/>
            <person name="Jaffe D.B."/>
            <person name="Jagadeeshan S."/>
            <person name="Jeck W.R."/>
            <person name="Johnson J."/>
            <person name="Jones C.D."/>
            <person name="Jordan W.C."/>
            <person name="Karpen G.H."/>
            <person name="Kataoka E."/>
            <person name="Keightley P.D."/>
            <person name="Kheradpour P."/>
            <person name="Kirkness E.F."/>
            <person name="Koerich L.B."/>
            <person name="Kristiansen K."/>
            <person name="Kudrna D."/>
            <person name="Kulathinal R.J."/>
            <person name="Kumar S."/>
            <person name="Kwok R."/>
            <person name="Lander E."/>
            <person name="Langley C.H."/>
            <person name="Lapoint R."/>
            <person name="Lazzaro B.P."/>
            <person name="Lee S.J."/>
            <person name="Levesque L."/>
            <person name="Li R."/>
            <person name="Lin C.F."/>
            <person name="Lin M.F."/>
            <person name="Lindblad-Toh K."/>
            <person name="Llopart A."/>
            <person name="Long M."/>
            <person name="Low L."/>
            <person name="Lozovsky E."/>
            <person name="Lu J."/>
            <person name="Luo M."/>
            <person name="Machado C.A."/>
            <person name="Makalowski W."/>
            <person name="Marzo M."/>
            <person name="Matsuda M."/>
            <person name="Matzkin L."/>
            <person name="McAllister B."/>
            <person name="McBride C.S."/>
            <person name="McKernan B."/>
            <person name="McKernan K."/>
            <person name="Mendez-Lago M."/>
            <person name="Minx P."/>
            <person name="Mollenhauer M.U."/>
            <person name="Montooth K."/>
            <person name="Mount S.M."/>
            <person name="Mu X."/>
            <person name="Myers E."/>
            <person name="Negre B."/>
            <person name="Newfeld S."/>
            <person name="Nielsen R."/>
            <person name="Noor M.A."/>
            <person name="O'Grady P."/>
            <person name="Pachter L."/>
            <person name="Papaceit M."/>
            <person name="Parisi M.J."/>
            <person name="Parisi M."/>
            <person name="Parts L."/>
            <person name="Pedersen J.S."/>
            <person name="Pesole G."/>
            <person name="Phillippy A.M."/>
            <person name="Ponting C.P."/>
            <person name="Pop M."/>
            <person name="Porcelli D."/>
            <person name="Powell J.R."/>
            <person name="Prohaska S."/>
            <person name="Pruitt K."/>
            <person name="Puig M."/>
            <person name="Quesneville H."/>
            <person name="Ram K.R."/>
            <person name="Rand D."/>
            <person name="Rasmussen M.D."/>
            <person name="Reed L.K."/>
            <person name="Reenan R."/>
            <person name="Reily A."/>
            <person name="Remington K.A."/>
            <person name="Rieger T.T."/>
            <person name="Ritchie M.G."/>
            <person name="Robin C."/>
            <person name="Rogers Y.H."/>
            <person name="Rohde C."/>
            <person name="Rozas J."/>
            <person name="Rubenfield M.J."/>
            <person name="Ruiz A."/>
            <person name="Russo S."/>
            <person name="Salzberg S.L."/>
            <person name="Sanchez-Gracia A."/>
            <person name="Saranga D.J."/>
            <person name="Sato H."/>
            <person name="Schaeffer S.W."/>
            <person name="Schatz M.C."/>
            <person name="Schlenke T."/>
            <person name="Schwartz R."/>
            <person name="Segarra C."/>
            <person name="Singh R.S."/>
            <person name="Sirot L."/>
            <person name="Sirota M."/>
            <person name="Sisneros N.B."/>
            <person name="Smith C.D."/>
            <person name="Smith T.F."/>
            <person name="Spieth J."/>
            <person name="Stage D.E."/>
            <person name="Stark A."/>
            <person name="Stephan W."/>
            <person name="Strausberg R.L."/>
            <person name="Strempel S."/>
            <person name="Sturgill D."/>
            <person name="Sutton G."/>
            <person name="Sutton G.G."/>
            <person name="Tao W."/>
            <person name="Teichmann S."/>
            <person name="Tobari Y.N."/>
            <person name="Tomimura Y."/>
            <person name="Tsolas J.M."/>
            <person name="Valente V.L."/>
            <person name="Venter E."/>
            <person name="Venter J.C."/>
            <person name="Vicario S."/>
            <person name="Vieira F.G."/>
            <person name="Vilella A.J."/>
            <person name="Villasante A."/>
            <person name="Walenz B."/>
            <person name="Wang J."/>
            <person name="Wasserman M."/>
            <person name="Watts T."/>
            <person name="Wilson D."/>
            <person name="Wilson R.K."/>
            <person name="Wing R.A."/>
            <person name="Wolfner M.F."/>
            <person name="Wong A."/>
            <person name="Wong G.K."/>
            <person name="Wu C.I."/>
            <person name="Wu G."/>
            <person name="Yamamoto D."/>
            <person name="Yang H.P."/>
            <person name="Yang S.P."/>
            <person name="Yorke J.A."/>
            <person name="Yoshida K."/>
            <person name="Zdobnov E."/>
            <person name="Zhang P."/>
            <person name="Zhang Y."/>
            <person name="Zimin A.V."/>
            <person name="Baldwin J."/>
            <person name="Abdouelleil A."/>
            <person name="Abdulkadir J."/>
            <person name="Abebe A."/>
            <person name="Abera B."/>
            <person name="Abreu J."/>
            <person name="Acer S.C."/>
            <person name="Aftuck L."/>
            <person name="Alexander A."/>
            <person name="An P."/>
            <person name="Anderson E."/>
            <person name="Anderson S."/>
            <person name="Arachi H."/>
            <person name="Azer M."/>
            <person name="Bachantsang P."/>
            <person name="Barry A."/>
            <person name="Bayul T."/>
            <person name="Berlin A."/>
            <person name="Bessette D."/>
            <person name="Bloom T."/>
            <person name="Blye J."/>
            <person name="Boguslavskiy L."/>
            <person name="Bonnet C."/>
            <person name="Boukhgalter B."/>
            <person name="Bourzgui I."/>
            <person name="Brown A."/>
            <person name="Cahill P."/>
            <person name="Channer S."/>
            <person name="Cheshatsang Y."/>
            <person name="Chuda L."/>
            <person name="Citroen M."/>
            <person name="Collymore A."/>
            <person name="Cooke P."/>
            <person name="Costello M."/>
            <person name="D'Aco K."/>
            <person name="Daza R."/>
            <person name="De Haan G."/>
            <person name="DeGray S."/>
            <person name="DeMaso C."/>
            <person name="Dhargay N."/>
            <person name="Dooley K."/>
            <person name="Dooley E."/>
            <person name="Doricent M."/>
            <person name="Dorje P."/>
            <person name="Dorjee K."/>
            <person name="Dupes A."/>
            <person name="Elong R."/>
            <person name="Falk J."/>
            <person name="Farina A."/>
            <person name="Faro S."/>
            <person name="Ferguson D."/>
            <person name="Fisher S."/>
            <person name="Foley C.D."/>
            <person name="Franke A."/>
            <person name="Friedrich D."/>
            <person name="Gadbois L."/>
            <person name="Gearin G."/>
            <person name="Gearin C.R."/>
            <person name="Giannoukos G."/>
            <person name="Goode T."/>
            <person name="Graham J."/>
            <person name="Grandbois E."/>
            <person name="Grewal S."/>
            <person name="Gyaltsen K."/>
            <person name="Hafez N."/>
            <person name="Hagos B."/>
            <person name="Hall J."/>
            <person name="Henson C."/>
            <person name="Hollinger A."/>
            <person name="Honan T."/>
            <person name="Huard M.D."/>
            <person name="Hughes L."/>
            <person name="Hurhula B."/>
            <person name="Husby M.E."/>
            <person name="Kamat A."/>
            <person name="Kanga B."/>
            <person name="Kashin S."/>
            <person name="Khazanovich D."/>
            <person name="Kisner P."/>
            <person name="Lance K."/>
            <person name="Lara M."/>
            <person name="Lee W."/>
            <person name="Lennon N."/>
            <person name="Letendre F."/>
            <person name="LeVine R."/>
            <person name="Lipovsky A."/>
            <person name="Liu X."/>
            <person name="Liu J."/>
            <person name="Liu S."/>
            <person name="Lokyitsang T."/>
            <person name="Lokyitsang Y."/>
            <person name="Lubonja R."/>
            <person name="Lui A."/>
            <person name="MacDonald P."/>
            <person name="Magnisalis V."/>
            <person name="Maru K."/>
            <person name="Matthews C."/>
            <person name="McCusker W."/>
            <person name="McDonough S."/>
            <person name="Mehta T."/>
            <person name="Meldrim J."/>
            <person name="Meneus L."/>
            <person name="Mihai O."/>
            <person name="Mihalev A."/>
            <person name="Mihova T."/>
            <person name="Mittelman R."/>
            <person name="Mlenga V."/>
            <person name="Montmayeur A."/>
            <person name="Mulrain L."/>
            <person name="Navidi A."/>
            <person name="Naylor J."/>
            <person name="Negash T."/>
            <person name="Nguyen T."/>
            <person name="Nguyen N."/>
            <person name="Nicol R."/>
            <person name="Norbu C."/>
            <person name="Norbu N."/>
            <person name="Novod N."/>
            <person name="O'Neill B."/>
            <person name="Osman S."/>
            <person name="Markiewicz E."/>
            <person name="Oyono O.L."/>
            <person name="Patti C."/>
            <person name="Phunkhang P."/>
            <person name="Pierre F."/>
            <person name="Priest M."/>
            <person name="Raghuraman S."/>
            <person name="Rege F."/>
            <person name="Reyes R."/>
            <person name="Rise C."/>
            <person name="Rogov P."/>
            <person name="Ross K."/>
            <person name="Ryan E."/>
            <person name="Settipalli S."/>
            <person name="Shea T."/>
            <person name="Sherpa N."/>
            <person name="Shi L."/>
            <person name="Shih D."/>
            <person name="Sparrow T."/>
            <person name="Spaulding J."/>
            <person name="Stalker J."/>
            <person name="Stange-Thomann N."/>
            <person name="Stavropoulos S."/>
            <person name="Stone C."/>
            <person name="Strader C."/>
            <person name="Tesfaye S."/>
            <person name="Thomson T."/>
            <person name="Thoulutsang Y."/>
            <person name="Thoulutsang D."/>
            <person name="Topham K."/>
            <person name="Topping I."/>
            <person name="Tsamla T."/>
            <person name="Vassiliev H."/>
            <person name="Vo A."/>
            <person name="Wangchuk T."/>
            <person name="Wangdi T."/>
            <person name="Weiand M."/>
            <person name="Wilkinson J."/>
            <person name="Wilson A."/>
            <person name="Yadav S."/>
            <person name="Young G."/>
            <person name="Yu Q."/>
            <person name="Zembek L."/>
            <person name="Zhong D."/>
            <person name="Zimmer A."/>
            <person name="Zwirko Z."/>
            <person name="Jaffe D.B."/>
            <person name="Alvarez P."/>
            <person name="Brockman W."/>
            <person name="Butler J."/>
            <person name="Chin C."/>
            <person name="Gnerre S."/>
            <person name="Grabherr M."/>
            <person name="Kleber M."/>
            <person name="Mauceli E."/>
            <person name="MacCallum I."/>
        </authorList>
    </citation>
    <scope>NUCLEOTIDE SEQUENCE [LARGE SCALE GENOMIC DNA]</scope>
    <source>
        <strain evidence="14">Tucson 14024-0371.13</strain>
    </source>
</reference>
<dbReference type="GO" id="GO:0006357">
    <property type="term" value="P:regulation of transcription by RNA polymerase II"/>
    <property type="evidence" value="ECO:0007669"/>
    <property type="project" value="TreeGrafter"/>
</dbReference>
<feature type="compositionally biased region" description="Low complexity" evidence="10">
    <location>
        <begin position="227"/>
        <end position="250"/>
    </location>
</feature>
<evidence type="ECO:0000256" key="6">
    <source>
        <dbReference type="ARBA" id="ARBA00023163"/>
    </source>
</evidence>
<feature type="compositionally biased region" description="Low complexity" evidence="10">
    <location>
        <begin position="324"/>
        <end position="333"/>
    </location>
</feature>
<dbReference type="InterPro" id="IPR011333">
    <property type="entry name" value="SKP1/BTB/POZ_sf"/>
</dbReference>
<keyword evidence="7" id="KW-0539">Nucleus</keyword>
<dbReference type="GO" id="GO:0016199">
    <property type="term" value="P:axon midline choice point recognition"/>
    <property type="evidence" value="ECO:0007669"/>
    <property type="project" value="UniProtKB-ARBA"/>
</dbReference>
<keyword evidence="3" id="KW-0221">Differentiation</keyword>
<feature type="compositionally biased region" description="Acidic residues" evidence="10">
    <location>
        <begin position="529"/>
        <end position="540"/>
    </location>
</feature>
<dbReference type="Pfam" id="PF00096">
    <property type="entry name" value="zf-C2H2"/>
    <property type="match status" value="1"/>
</dbReference>
<evidence type="ECO:0000256" key="8">
    <source>
        <dbReference type="ARBA" id="ARBA00037382"/>
    </source>
</evidence>
<feature type="compositionally biased region" description="Low complexity" evidence="10">
    <location>
        <begin position="157"/>
        <end position="175"/>
    </location>
</feature>
<evidence type="ECO:0000256" key="5">
    <source>
        <dbReference type="ARBA" id="ARBA00023015"/>
    </source>
</evidence>
<dbReference type="InterPro" id="IPR013087">
    <property type="entry name" value="Znf_C2H2_type"/>
</dbReference>
<dbReference type="PANTHER" id="PTHR23110">
    <property type="entry name" value="BTB DOMAIN TRANSCRIPTION FACTOR"/>
    <property type="match status" value="1"/>
</dbReference>
<keyword evidence="6" id="KW-0804">Transcription</keyword>
<dbReference type="PROSITE" id="PS50157">
    <property type="entry name" value="ZINC_FINGER_C2H2_2"/>
    <property type="match status" value="2"/>
</dbReference>
<keyword evidence="9" id="KW-0863">Zinc-finger</keyword>
<dbReference type="SUPFAM" id="SSF57667">
    <property type="entry name" value="beta-beta-alpha zinc fingers"/>
    <property type="match status" value="1"/>
</dbReference>
<keyword evidence="14" id="KW-1185">Reference proteome</keyword>
<dbReference type="PROSITE" id="PS50097">
    <property type="entry name" value="BTB"/>
    <property type="match status" value="1"/>
</dbReference>
<dbReference type="InterPro" id="IPR051095">
    <property type="entry name" value="Dros_DevTransReg"/>
</dbReference>
<dbReference type="EMBL" id="CH902619">
    <property type="protein sequence ID" value="KPU77254.1"/>
    <property type="molecule type" value="Genomic_DNA"/>
</dbReference>
<keyword evidence="5" id="KW-0805">Transcription regulation</keyword>
<evidence type="ECO:0000259" key="11">
    <source>
        <dbReference type="PROSITE" id="PS50097"/>
    </source>
</evidence>
<organism evidence="13 14">
    <name type="scientific">Drosophila ananassae</name>
    <name type="common">Fruit fly</name>
    <dbReference type="NCBI Taxonomy" id="7217"/>
    <lineage>
        <taxon>Eukaryota</taxon>
        <taxon>Metazoa</taxon>
        <taxon>Ecdysozoa</taxon>
        <taxon>Arthropoda</taxon>
        <taxon>Hexapoda</taxon>
        <taxon>Insecta</taxon>
        <taxon>Pterygota</taxon>
        <taxon>Neoptera</taxon>
        <taxon>Endopterygota</taxon>
        <taxon>Diptera</taxon>
        <taxon>Brachycera</taxon>
        <taxon>Muscomorpha</taxon>
        <taxon>Ephydroidea</taxon>
        <taxon>Drosophilidae</taxon>
        <taxon>Drosophila</taxon>
        <taxon>Sophophora</taxon>
    </lineage>
</organism>
<dbReference type="GO" id="GO:0008406">
    <property type="term" value="P:gonad development"/>
    <property type="evidence" value="ECO:0007669"/>
    <property type="project" value="UniProtKB-ARBA"/>
</dbReference>
<evidence type="ECO:0000256" key="9">
    <source>
        <dbReference type="PROSITE-ProRule" id="PRU00042"/>
    </source>
</evidence>
<feature type="domain" description="BTB" evidence="11">
    <location>
        <begin position="32"/>
        <end position="97"/>
    </location>
</feature>
<dbReference type="InterPro" id="IPR036236">
    <property type="entry name" value="Znf_C2H2_sf"/>
</dbReference>
<dbReference type="GO" id="GO:0045476">
    <property type="term" value="P:nurse cell apoptotic process"/>
    <property type="evidence" value="ECO:0007669"/>
    <property type="project" value="UniProtKB-ARBA"/>
</dbReference>
<dbReference type="SMART" id="SM00355">
    <property type="entry name" value="ZnF_C2H2"/>
    <property type="match status" value="2"/>
</dbReference>
<keyword evidence="4" id="KW-0524">Neurogenesis</keyword>
<name>A0A0P8YEA4_DROAN</name>
<evidence type="ECO:0000256" key="1">
    <source>
        <dbReference type="ARBA" id="ARBA00004123"/>
    </source>
</evidence>
<comment type="function">
    <text evidence="8">Putative transcription factor required for axon growth and guidance in the central and peripheral nervous systems. Repels CNS axons away from the midline by promoting the expression of the midline repellent sli and its receptor robo.</text>
</comment>
<feature type="region of interest" description="Disordered" evidence="10">
    <location>
        <begin position="115"/>
        <end position="197"/>
    </location>
</feature>
<feature type="region of interest" description="Disordered" evidence="10">
    <location>
        <begin position="357"/>
        <end position="384"/>
    </location>
</feature>
<evidence type="ECO:0000256" key="4">
    <source>
        <dbReference type="ARBA" id="ARBA00022902"/>
    </source>
</evidence>
<dbReference type="GO" id="GO:0045467">
    <property type="term" value="P:R7 cell development"/>
    <property type="evidence" value="ECO:0007669"/>
    <property type="project" value="UniProtKB-ARBA"/>
</dbReference>
<dbReference type="GO" id="GO:0005634">
    <property type="term" value="C:nucleus"/>
    <property type="evidence" value="ECO:0007669"/>
    <property type="project" value="UniProtKB-SubCell"/>
</dbReference>
<proteinExistence type="predicted"/>
<dbReference type="CDD" id="cd18315">
    <property type="entry name" value="BTB_POZ_BAB-like"/>
    <property type="match status" value="1"/>
</dbReference>
<feature type="domain" description="C2H2-type" evidence="12">
    <location>
        <begin position="701"/>
        <end position="728"/>
    </location>
</feature>
<dbReference type="GO" id="GO:0007464">
    <property type="term" value="P:R3/R4 cell fate commitment"/>
    <property type="evidence" value="ECO:0007669"/>
    <property type="project" value="UniProtKB-ARBA"/>
</dbReference>
<dbReference type="PANTHER" id="PTHR23110:SF111">
    <property type="entry name" value="LONGITUDINALS LACKING PROTEIN, ISOFORMS F_I_K_T"/>
    <property type="match status" value="1"/>
</dbReference>
<feature type="compositionally biased region" description="Polar residues" evidence="10">
    <location>
        <begin position="294"/>
        <end position="303"/>
    </location>
</feature>